<comment type="caution">
    <text evidence="4">The sequence shown here is derived from an EMBL/GenBank/DDBJ whole genome shotgun (WGS) entry which is preliminary data.</text>
</comment>
<evidence type="ECO:0000259" key="3">
    <source>
        <dbReference type="Pfam" id="PF13963"/>
    </source>
</evidence>
<keyword evidence="1" id="KW-1133">Transmembrane helix</keyword>
<dbReference type="AlphaFoldDB" id="A0A371HRI0"/>
<feature type="non-terminal residue" evidence="4">
    <location>
        <position position="1"/>
    </location>
</feature>
<dbReference type="EMBL" id="QJKJ01001889">
    <property type="protein sequence ID" value="RDY05389.1"/>
    <property type="molecule type" value="Genomic_DNA"/>
</dbReference>
<accession>A0A371HRI0</accession>
<keyword evidence="1" id="KW-0812">Transmembrane</keyword>
<feature type="domain" description="Transposase-associated" evidence="3">
    <location>
        <begin position="123"/>
        <end position="173"/>
    </location>
</feature>
<proteinExistence type="predicted"/>
<feature type="transmembrane region" description="Helical" evidence="1">
    <location>
        <begin position="105"/>
        <end position="131"/>
    </location>
</feature>
<dbReference type="Proteomes" id="UP000257109">
    <property type="component" value="Unassembled WGS sequence"/>
</dbReference>
<evidence type="ECO:0000313" key="4">
    <source>
        <dbReference type="EMBL" id="RDY05389.1"/>
    </source>
</evidence>
<dbReference type="InterPro" id="IPR029480">
    <property type="entry name" value="Transpos_assoc"/>
</dbReference>
<gene>
    <name evidence="4" type="ORF">CR513_10786</name>
</gene>
<sequence>MALSLLISLSLATMLSSNSDLYLLDRLDTTLKHRGIAQWSRSTTAGMDSDRWESYVLHCSFTGNNLNCGLVVIPLLGGLLFFWYKECEHEVFVDVPALAYFKDKGYSFLFVVTCVTQALVIGWMFIILFHFRSVKYLDGLNKFLDLAFENRFVNGAIRCSCLKCHYNKWETRDFGYDMVEHMKLWHQGTLKQQ</sequence>
<keyword evidence="5" id="KW-1185">Reference proteome</keyword>
<feature type="signal peptide" evidence="2">
    <location>
        <begin position="1"/>
        <end position="17"/>
    </location>
</feature>
<evidence type="ECO:0000256" key="1">
    <source>
        <dbReference type="SAM" id="Phobius"/>
    </source>
</evidence>
<dbReference type="OrthoDB" id="1932595at2759"/>
<dbReference type="Pfam" id="PF13963">
    <property type="entry name" value="Transpos_assoc"/>
    <property type="match status" value="1"/>
</dbReference>
<feature type="transmembrane region" description="Helical" evidence="1">
    <location>
        <begin position="64"/>
        <end position="84"/>
    </location>
</feature>
<keyword evidence="1" id="KW-0472">Membrane</keyword>
<organism evidence="4 5">
    <name type="scientific">Mucuna pruriens</name>
    <name type="common">Velvet bean</name>
    <name type="synonym">Dolichos pruriens</name>
    <dbReference type="NCBI Taxonomy" id="157652"/>
    <lineage>
        <taxon>Eukaryota</taxon>
        <taxon>Viridiplantae</taxon>
        <taxon>Streptophyta</taxon>
        <taxon>Embryophyta</taxon>
        <taxon>Tracheophyta</taxon>
        <taxon>Spermatophyta</taxon>
        <taxon>Magnoliopsida</taxon>
        <taxon>eudicotyledons</taxon>
        <taxon>Gunneridae</taxon>
        <taxon>Pentapetalae</taxon>
        <taxon>rosids</taxon>
        <taxon>fabids</taxon>
        <taxon>Fabales</taxon>
        <taxon>Fabaceae</taxon>
        <taxon>Papilionoideae</taxon>
        <taxon>50 kb inversion clade</taxon>
        <taxon>NPAAA clade</taxon>
        <taxon>indigoferoid/millettioid clade</taxon>
        <taxon>Phaseoleae</taxon>
        <taxon>Mucuna</taxon>
    </lineage>
</organism>
<evidence type="ECO:0000313" key="5">
    <source>
        <dbReference type="Proteomes" id="UP000257109"/>
    </source>
</evidence>
<name>A0A371HRI0_MUCPR</name>
<protein>
    <recommendedName>
        <fullName evidence="3">Transposase-associated domain-containing protein</fullName>
    </recommendedName>
</protein>
<evidence type="ECO:0000256" key="2">
    <source>
        <dbReference type="SAM" id="SignalP"/>
    </source>
</evidence>
<reference evidence="4" key="1">
    <citation type="submission" date="2018-05" db="EMBL/GenBank/DDBJ databases">
        <title>Draft genome of Mucuna pruriens seed.</title>
        <authorList>
            <person name="Nnadi N.E."/>
            <person name="Vos R."/>
            <person name="Hasami M.H."/>
            <person name="Devisetty U.K."/>
            <person name="Aguiy J.C."/>
        </authorList>
    </citation>
    <scope>NUCLEOTIDE SEQUENCE [LARGE SCALE GENOMIC DNA]</scope>
    <source>
        <strain evidence="4">JCA_2017</strain>
    </source>
</reference>
<feature type="chain" id="PRO_5017075506" description="Transposase-associated domain-containing protein" evidence="2">
    <location>
        <begin position="18"/>
        <end position="193"/>
    </location>
</feature>
<keyword evidence="2" id="KW-0732">Signal</keyword>